<dbReference type="InterPro" id="IPR042065">
    <property type="entry name" value="E3_ELL-like"/>
</dbReference>
<feature type="compositionally biased region" description="Low complexity" evidence="7">
    <location>
        <begin position="217"/>
        <end position="257"/>
    </location>
</feature>
<feature type="compositionally biased region" description="Polar residues" evidence="7">
    <location>
        <begin position="258"/>
        <end position="268"/>
    </location>
</feature>
<feature type="region of interest" description="Disordered" evidence="7">
    <location>
        <begin position="163"/>
        <end position="186"/>
    </location>
</feature>
<dbReference type="Gene3D" id="1.10.10.2670">
    <property type="entry name" value="E3 ubiquitin-protein ligase"/>
    <property type="match status" value="1"/>
</dbReference>
<organism evidence="9 10">
    <name type="scientific">Aphidius gifuensis</name>
    <name type="common">Parasitoid wasp</name>
    <dbReference type="NCBI Taxonomy" id="684658"/>
    <lineage>
        <taxon>Eukaryota</taxon>
        <taxon>Metazoa</taxon>
        <taxon>Ecdysozoa</taxon>
        <taxon>Arthropoda</taxon>
        <taxon>Hexapoda</taxon>
        <taxon>Insecta</taxon>
        <taxon>Pterygota</taxon>
        <taxon>Neoptera</taxon>
        <taxon>Endopterygota</taxon>
        <taxon>Hymenoptera</taxon>
        <taxon>Apocrita</taxon>
        <taxon>Ichneumonoidea</taxon>
        <taxon>Braconidae</taxon>
        <taxon>Aphidiinae</taxon>
        <taxon>Aphidius</taxon>
    </lineage>
</organism>
<dbReference type="InterPro" id="IPR031176">
    <property type="entry name" value="ELL/occludin"/>
</dbReference>
<feature type="compositionally biased region" description="Basic and acidic residues" evidence="7">
    <location>
        <begin position="270"/>
        <end position="279"/>
    </location>
</feature>
<dbReference type="Pfam" id="PF07303">
    <property type="entry name" value="Occludin_ELL"/>
    <property type="match status" value="1"/>
</dbReference>
<evidence type="ECO:0000256" key="7">
    <source>
        <dbReference type="SAM" id="MobiDB-lite"/>
    </source>
</evidence>
<keyword evidence="4" id="KW-0804">Transcription</keyword>
<reference evidence="9 10" key="1">
    <citation type="submission" date="2020-08" db="EMBL/GenBank/DDBJ databases">
        <title>Aphidius gifuensis genome sequencing and assembly.</title>
        <authorList>
            <person name="Du Z."/>
        </authorList>
    </citation>
    <scope>NUCLEOTIDE SEQUENCE [LARGE SCALE GENOMIC DNA]</scope>
    <source>
        <strain evidence="9">YNYX2018</strain>
        <tissue evidence="9">Adults</tissue>
    </source>
</reference>
<feature type="compositionally biased region" description="Low complexity" evidence="7">
    <location>
        <begin position="535"/>
        <end position="574"/>
    </location>
</feature>
<dbReference type="AlphaFoldDB" id="A0A835CXC7"/>
<feature type="compositionally biased region" description="Low complexity" evidence="7">
    <location>
        <begin position="432"/>
        <end position="465"/>
    </location>
</feature>
<name>A0A835CXC7_APHGI</name>
<dbReference type="Gene3D" id="6.10.140.340">
    <property type="match status" value="1"/>
</dbReference>
<keyword evidence="5" id="KW-0539">Nucleus</keyword>
<dbReference type="InterPro" id="IPR019464">
    <property type="entry name" value="ELL_N"/>
</dbReference>
<dbReference type="GO" id="GO:0042795">
    <property type="term" value="P:snRNA transcription by RNA polymerase II"/>
    <property type="evidence" value="ECO:0007669"/>
    <property type="project" value="TreeGrafter"/>
</dbReference>
<evidence type="ECO:0000259" key="8">
    <source>
        <dbReference type="PROSITE" id="PS51980"/>
    </source>
</evidence>
<feature type="domain" description="OCEL" evidence="8">
    <location>
        <begin position="674"/>
        <end position="783"/>
    </location>
</feature>
<feature type="compositionally biased region" description="Low complexity" evidence="7">
    <location>
        <begin position="175"/>
        <end position="186"/>
    </location>
</feature>
<comment type="similarity">
    <text evidence="2 6">Belongs to the ELL/occludin family.</text>
</comment>
<dbReference type="InterPro" id="IPR036390">
    <property type="entry name" value="WH_DNA-bd_sf"/>
</dbReference>
<dbReference type="SUPFAM" id="SSF46785">
    <property type="entry name" value="Winged helix' DNA-binding domain"/>
    <property type="match status" value="1"/>
</dbReference>
<dbReference type="PANTHER" id="PTHR23288:SF17">
    <property type="entry name" value="RNA POLYMERASE II ELONGATION FACTOR ELL"/>
    <property type="match status" value="1"/>
</dbReference>
<sequence>MAALVAGVQYGLSTQSNFHENKSLIFVKLTDSAQRAIEDFLENRNKISQNPTIQFSGSEGKLSFPSTQSSNGTAKFVFTLSSNTDIEGPQGSFECVQQTDTKNLESLGALPCRMRIQANDDVYEKTRHRMAVCEENNKIKATKVIKSNGLDIGRKIKVKTSGKTLTSLNRHREQSSIPTSVSQSSRLPASLSSSHLYNNFSSSTALTSSSSLSSSLSSLSSSSTSSATTTTTTTTTSSSFPVSSSLSNASNTTTSTNNYRQISSNPQVRTHPDKKLSELARRPLRERLIHVLALRTYKKVELHDRITREGYKERDKSTMTMVLKQIATMHNNEYHLHRHVWNDVQEDWPFYSDQDRAMLKRRKPQNLTPPGSSDGGSSGSGQSPNSTHPGSPPAISAPPPPTNQKRPGFSVGNDGLQTKRPRISHYRKPDPSLSSSSSASMTNNYNYNNTMGTTTTVRDNTRITNGNGNSNSDNVFKGDCENQSTTRGHNNHRNTNSNNINNNRTNTSDMINNRSYGMDKLSLGLISDNEDINQHTKYNNNNNNNHHYHQQQQSMITGKNDNNSSNGDGKSNGSMYVNSPNCYEDSKHDRNNYNNDKIGKAGSSNDRYDRKDKDYGRNNNDKEQRRRERDNNNMNNNNNELSNFGASNNSNNMTPPVIPSLSPNVEMIEIPEYPDYRTEFPPIVNEEQRLRYKKKFNEDYEEYRKLHTYIAQVPSRFADLEVRRRRERENQESREAIEKIIIAEYIATKNNRTHIEAKNRFNYLHEKLSHIRNKVDEYDAQIKLADNRINNENNGTMNNSEGIMNGGDLRY</sequence>
<evidence type="ECO:0000256" key="4">
    <source>
        <dbReference type="ARBA" id="ARBA00023163"/>
    </source>
</evidence>
<dbReference type="GO" id="GO:0032968">
    <property type="term" value="P:positive regulation of transcription elongation by RNA polymerase II"/>
    <property type="evidence" value="ECO:0007669"/>
    <property type="project" value="TreeGrafter"/>
</dbReference>
<dbReference type="PROSITE" id="PS51980">
    <property type="entry name" value="OCEL"/>
    <property type="match status" value="1"/>
</dbReference>
<feature type="compositionally biased region" description="Basic and acidic residues" evidence="7">
    <location>
        <begin position="606"/>
        <end position="631"/>
    </location>
</feature>
<dbReference type="InterPro" id="IPR010844">
    <property type="entry name" value="Occludin_ELL"/>
</dbReference>
<feature type="compositionally biased region" description="Low complexity" evidence="7">
    <location>
        <begin position="484"/>
        <end position="508"/>
    </location>
</feature>
<evidence type="ECO:0000313" key="10">
    <source>
        <dbReference type="Proteomes" id="UP000639338"/>
    </source>
</evidence>
<keyword evidence="10" id="KW-1185">Reference proteome</keyword>
<feature type="compositionally biased region" description="Pro residues" evidence="7">
    <location>
        <begin position="390"/>
        <end position="402"/>
    </location>
</feature>
<dbReference type="SUPFAM" id="SSF144292">
    <property type="entry name" value="occludin/ELL-like"/>
    <property type="match status" value="1"/>
</dbReference>
<dbReference type="Pfam" id="PF10390">
    <property type="entry name" value="ELL"/>
    <property type="match status" value="1"/>
</dbReference>
<feature type="region of interest" description="Disordered" evidence="7">
    <location>
        <begin position="362"/>
        <end position="514"/>
    </location>
</feature>
<feature type="compositionally biased region" description="Low complexity" evidence="7">
    <location>
        <begin position="632"/>
        <end position="649"/>
    </location>
</feature>
<dbReference type="GO" id="GO:0006368">
    <property type="term" value="P:transcription elongation by RNA polymerase II"/>
    <property type="evidence" value="ECO:0007669"/>
    <property type="project" value="InterPro"/>
</dbReference>
<dbReference type="GO" id="GO:0000987">
    <property type="term" value="F:cis-regulatory region sequence-specific DNA binding"/>
    <property type="evidence" value="ECO:0007669"/>
    <property type="project" value="TreeGrafter"/>
</dbReference>
<protein>
    <recommendedName>
        <fullName evidence="8">OCEL domain-containing protein</fullName>
    </recommendedName>
</protein>
<feature type="region of interest" description="Disordered" evidence="7">
    <location>
        <begin position="217"/>
        <end position="279"/>
    </location>
</feature>
<dbReference type="OrthoDB" id="6284217at2759"/>
<evidence type="ECO:0000256" key="6">
    <source>
        <dbReference type="PROSITE-ProRule" id="PRU01324"/>
    </source>
</evidence>
<dbReference type="PANTHER" id="PTHR23288">
    <property type="entry name" value="OCCLUDIN AND RNA POLYMERASE II ELONGATION FACTOR ELL"/>
    <property type="match status" value="1"/>
</dbReference>
<dbReference type="EMBL" id="JACMRX010000001">
    <property type="protein sequence ID" value="KAF7997323.1"/>
    <property type="molecule type" value="Genomic_DNA"/>
</dbReference>
<keyword evidence="3" id="KW-0805">Transcription regulation</keyword>
<evidence type="ECO:0000256" key="3">
    <source>
        <dbReference type="ARBA" id="ARBA00023015"/>
    </source>
</evidence>
<evidence type="ECO:0000256" key="5">
    <source>
        <dbReference type="ARBA" id="ARBA00023242"/>
    </source>
</evidence>
<dbReference type="Proteomes" id="UP000639338">
    <property type="component" value="Unassembled WGS sequence"/>
</dbReference>
<comment type="caution">
    <text evidence="9">The sequence shown here is derived from an EMBL/GenBank/DDBJ whole genome shotgun (WGS) entry which is preliminary data.</text>
</comment>
<dbReference type="GO" id="GO:0008023">
    <property type="term" value="C:transcription elongation factor complex"/>
    <property type="evidence" value="ECO:0007669"/>
    <property type="project" value="InterPro"/>
</dbReference>
<accession>A0A835CXC7</accession>
<evidence type="ECO:0000313" key="9">
    <source>
        <dbReference type="EMBL" id="KAF7997323.1"/>
    </source>
</evidence>
<feature type="region of interest" description="Disordered" evidence="7">
    <location>
        <begin position="533"/>
        <end position="657"/>
    </location>
</feature>
<proteinExistence type="inferred from homology"/>
<gene>
    <name evidence="9" type="ORF">HCN44_005600</name>
</gene>
<comment type="subcellular location">
    <subcellularLocation>
        <location evidence="1">Nucleus</location>
    </subcellularLocation>
</comment>
<evidence type="ECO:0000256" key="1">
    <source>
        <dbReference type="ARBA" id="ARBA00004123"/>
    </source>
</evidence>
<evidence type="ECO:0000256" key="2">
    <source>
        <dbReference type="ARBA" id="ARBA00009171"/>
    </source>
</evidence>